<evidence type="ECO:0000256" key="1">
    <source>
        <dbReference type="SAM" id="Coils"/>
    </source>
</evidence>
<dbReference type="AlphaFoldDB" id="A9CU92"/>
<dbReference type="HOGENOM" id="CLU_2666333_0_0_10"/>
<dbReference type="STRING" id="391587.KAOT1_00120"/>
<gene>
    <name evidence="2" type="ORF">KAOT1_00120</name>
</gene>
<organism evidence="2 3">
    <name type="scientific">Kordia algicida OT-1</name>
    <dbReference type="NCBI Taxonomy" id="391587"/>
    <lineage>
        <taxon>Bacteria</taxon>
        <taxon>Pseudomonadati</taxon>
        <taxon>Bacteroidota</taxon>
        <taxon>Flavobacteriia</taxon>
        <taxon>Flavobacteriales</taxon>
        <taxon>Flavobacteriaceae</taxon>
        <taxon>Kordia</taxon>
    </lineage>
</organism>
<name>A9CU92_9FLAO</name>
<dbReference type="RefSeq" id="WP_007092608.1">
    <property type="nucleotide sequence ID" value="NZ_CP142125.1"/>
</dbReference>
<proteinExistence type="predicted"/>
<protein>
    <submittedName>
        <fullName evidence="2">Uncharacterized protein</fullName>
    </submittedName>
</protein>
<keyword evidence="3" id="KW-1185">Reference proteome</keyword>
<keyword evidence="1" id="KW-0175">Coiled coil</keyword>
<evidence type="ECO:0000313" key="2">
    <source>
        <dbReference type="EMBL" id="EDP94138.1"/>
    </source>
</evidence>
<feature type="coiled-coil region" evidence="1">
    <location>
        <begin position="23"/>
        <end position="57"/>
    </location>
</feature>
<dbReference type="EMBL" id="ABIB01000028">
    <property type="protein sequence ID" value="EDP94138.1"/>
    <property type="molecule type" value="Genomic_DNA"/>
</dbReference>
<accession>A9CU92</accession>
<reference evidence="2 3" key="1">
    <citation type="journal article" date="2011" name="J. Bacteriol.">
        <title>Genome sequence of the algicidal bacterium Kordia algicida OT-1.</title>
        <authorList>
            <person name="Lee H.S."/>
            <person name="Kang S.G."/>
            <person name="Kwon K.K."/>
            <person name="Lee J.H."/>
            <person name="Kim S.J."/>
        </authorList>
    </citation>
    <scope>NUCLEOTIDE SEQUENCE [LARGE SCALE GENOMIC DNA]</scope>
    <source>
        <strain evidence="2 3">OT-1</strain>
    </source>
</reference>
<sequence length="75" mass="8990">MDEKIKKNLNKLYKKKCLEKQVINTHEESLARVKKEVEKLKEEIDEKEQENTKKFEGLPKGILFQFGKHQIYLTN</sequence>
<dbReference type="Proteomes" id="UP000002945">
    <property type="component" value="Unassembled WGS sequence"/>
</dbReference>
<evidence type="ECO:0000313" key="3">
    <source>
        <dbReference type="Proteomes" id="UP000002945"/>
    </source>
</evidence>
<comment type="caution">
    <text evidence="2">The sequence shown here is derived from an EMBL/GenBank/DDBJ whole genome shotgun (WGS) entry which is preliminary data.</text>
</comment>